<reference evidence="2 3" key="1">
    <citation type="journal article" date="2011" name="Syst. Appl. Microbiol.">
        <title>Defluviimonas denitrificans gen. nov., sp. nov., and Pararhodobacter aggregans gen. nov., sp. nov., non-phototrophic Rhodobacteraceae from the biofilter of a marine aquaculture.</title>
        <authorList>
            <person name="Foesel B.U."/>
            <person name="Drake H.L."/>
            <person name="Schramm A."/>
        </authorList>
    </citation>
    <scope>NUCLEOTIDE SEQUENCE [LARGE SCALE GENOMIC DNA]</scope>
    <source>
        <strain evidence="2 3">D1-19</strain>
    </source>
</reference>
<organism evidence="2 3">
    <name type="scientific">Pararhodobacter aggregans</name>
    <dbReference type="NCBI Taxonomy" id="404875"/>
    <lineage>
        <taxon>Bacteria</taxon>
        <taxon>Pseudomonadati</taxon>
        <taxon>Pseudomonadota</taxon>
        <taxon>Alphaproteobacteria</taxon>
        <taxon>Rhodobacterales</taxon>
        <taxon>Paracoccaceae</taxon>
        <taxon>Pararhodobacter</taxon>
    </lineage>
</organism>
<dbReference type="EMBL" id="QDDR01000006">
    <property type="protein sequence ID" value="PVE47020.1"/>
    <property type="molecule type" value="Genomic_DNA"/>
</dbReference>
<evidence type="ECO:0000313" key="3">
    <source>
        <dbReference type="Proteomes" id="UP000244810"/>
    </source>
</evidence>
<protein>
    <recommendedName>
        <fullName evidence="1">Methyltransferase FkbM domain-containing protein</fullName>
    </recommendedName>
</protein>
<dbReference type="InterPro" id="IPR006342">
    <property type="entry name" value="FkbM_mtfrase"/>
</dbReference>
<dbReference type="SUPFAM" id="SSF53335">
    <property type="entry name" value="S-adenosyl-L-methionine-dependent methyltransferases"/>
    <property type="match status" value="1"/>
</dbReference>
<dbReference type="InterPro" id="IPR029063">
    <property type="entry name" value="SAM-dependent_MTases_sf"/>
</dbReference>
<dbReference type="AlphaFoldDB" id="A0A2T7UQK0"/>
<gene>
    <name evidence="2" type="ORF">DDE23_12220</name>
</gene>
<dbReference type="Pfam" id="PF05050">
    <property type="entry name" value="Methyltransf_21"/>
    <property type="match status" value="1"/>
</dbReference>
<proteinExistence type="predicted"/>
<name>A0A2T7UQK0_9RHOB</name>
<comment type="caution">
    <text evidence="2">The sequence shown here is derived from an EMBL/GenBank/DDBJ whole genome shotgun (WGS) entry which is preliminary data.</text>
</comment>
<dbReference type="Proteomes" id="UP000244810">
    <property type="component" value="Unassembled WGS sequence"/>
</dbReference>
<dbReference type="NCBIfam" id="TIGR01444">
    <property type="entry name" value="fkbM_fam"/>
    <property type="match status" value="1"/>
</dbReference>
<evidence type="ECO:0000259" key="1">
    <source>
        <dbReference type="Pfam" id="PF05050"/>
    </source>
</evidence>
<dbReference type="RefSeq" id="WP_107752032.1">
    <property type="nucleotide sequence ID" value="NZ_QBKF01000006.1"/>
</dbReference>
<evidence type="ECO:0000313" key="2">
    <source>
        <dbReference type="EMBL" id="PVE47020.1"/>
    </source>
</evidence>
<dbReference type="Gene3D" id="3.40.50.150">
    <property type="entry name" value="Vaccinia Virus protein VP39"/>
    <property type="match status" value="1"/>
</dbReference>
<sequence length="267" mass="30334">MAVGPGADWRPEPPQRPRHRFLKNATNLFLVAVGIDGPGLIRREQPNGGAMRKIFLDVGGHVGQSLEEVLKPLYSFDVVYCFEPFPAHAEVIRNRFSDPRLRLIEYGLSNVTGPLEFHSDGLDDMGASVKKREGETKSIVTRCDFVRASDFFRDHIAADDLVVMKLNCEGSECDIMNDLMDSGEIIKIDNVMIDFDVRKFAHLAQEEPKLKQRMAATGFDRFSLCERVMKGRTHQKRIANWLRSIPGYERFRPQATWSERLAGALRL</sequence>
<feature type="domain" description="Methyltransferase FkbM" evidence="1">
    <location>
        <begin position="57"/>
        <end position="200"/>
    </location>
</feature>
<accession>A0A2T7UQK0</accession>
<keyword evidence="3" id="KW-1185">Reference proteome</keyword>